<evidence type="ECO:0000259" key="5">
    <source>
        <dbReference type="PROSITE" id="PS51379"/>
    </source>
</evidence>
<name>A0A974GXE4_SEDHY</name>
<feature type="domain" description="4Fe-4S ferredoxin-type" evidence="5">
    <location>
        <begin position="230"/>
        <end position="250"/>
    </location>
</feature>
<evidence type="ECO:0000256" key="3">
    <source>
        <dbReference type="ARBA" id="ARBA00023014"/>
    </source>
</evidence>
<organism evidence="6 7">
    <name type="scientific">Sedimentibacter hydroxybenzoicus DSM 7310</name>
    <dbReference type="NCBI Taxonomy" id="1123245"/>
    <lineage>
        <taxon>Bacteria</taxon>
        <taxon>Bacillati</taxon>
        <taxon>Bacillota</taxon>
        <taxon>Tissierellia</taxon>
        <taxon>Sedimentibacter</taxon>
    </lineage>
</organism>
<dbReference type="Pfam" id="PF00037">
    <property type="entry name" value="Fer4"/>
    <property type="match status" value="1"/>
</dbReference>
<dbReference type="NCBIfam" id="NF038196">
    <property type="entry name" value="ferrodoxin_EFR1"/>
    <property type="match status" value="1"/>
</dbReference>
<keyword evidence="3" id="KW-0411">Iron-sulfur</keyword>
<dbReference type="GO" id="GO:0010181">
    <property type="term" value="F:FMN binding"/>
    <property type="evidence" value="ECO:0007669"/>
    <property type="project" value="InterPro"/>
</dbReference>
<keyword evidence="2" id="KW-0408">Iron</keyword>
<keyword evidence="7" id="KW-1185">Reference proteome</keyword>
<evidence type="ECO:0000256" key="1">
    <source>
        <dbReference type="ARBA" id="ARBA00022723"/>
    </source>
</evidence>
<protein>
    <submittedName>
        <fullName evidence="6">4Fe-4S binding protein</fullName>
    </submittedName>
</protein>
<dbReference type="PANTHER" id="PTHR43122">
    <property type="entry name" value="FERREDOXIN SUBUNIT OF PYRUVATE:FLAVODOXIN OXIDOREDUCTASE-RELATED"/>
    <property type="match status" value="1"/>
</dbReference>
<dbReference type="EMBL" id="JACBNQ010000017">
    <property type="protein sequence ID" value="NYB75126.1"/>
    <property type="molecule type" value="Genomic_DNA"/>
</dbReference>
<sequence length="273" mass="30704">MMGKDMSICSMHFSPTGTTEKIVKKIADTLKDKFEKQDITNIDFTNIKNRQTGQSFSSDNLVVFGVPVIAGRVPNVLLKYLNNVKGNGALAVCVVVYGNRNYDDALIESRDILTDNGFRVIAAGAFIGEHSFSKILAKERPDDEDMSVVKNFSDQIYDKISKGNFDDVKVKGSNPYRDYYRPKDKSGNFVDIRKVAPKTNENCIDCKICAEACPMGSIDFKDVAVLNGICIKCCACIKKCPTEAKYFDDMDYLNHKYELEVQFIKRKEAEIFI</sequence>
<feature type="domain" description="4Fe-4S ferredoxin-type" evidence="5">
    <location>
        <begin position="195"/>
        <end position="223"/>
    </location>
</feature>
<dbReference type="GO" id="GO:0046872">
    <property type="term" value="F:metal ion binding"/>
    <property type="evidence" value="ECO:0007669"/>
    <property type="project" value="UniProtKB-KW"/>
</dbReference>
<dbReference type="Gene3D" id="3.30.70.20">
    <property type="match status" value="1"/>
</dbReference>
<dbReference type="InterPro" id="IPR029039">
    <property type="entry name" value="Flavoprotein-like_sf"/>
</dbReference>
<feature type="domain" description="Flavodoxin-like" evidence="4">
    <location>
        <begin position="8"/>
        <end position="157"/>
    </location>
</feature>
<evidence type="ECO:0000313" key="6">
    <source>
        <dbReference type="EMBL" id="NYB75126.1"/>
    </source>
</evidence>
<dbReference type="RefSeq" id="WP_179238830.1">
    <property type="nucleotide sequence ID" value="NZ_JACBNQ010000017.1"/>
</dbReference>
<dbReference type="PANTHER" id="PTHR43122:SF1">
    <property type="entry name" value="IRON-SULFUR-BINDING PROTEIN"/>
    <property type="match status" value="1"/>
</dbReference>
<dbReference type="PROSITE" id="PS00198">
    <property type="entry name" value="4FE4S_FER_1"/>
    <property type="match status" value="1"/>
</dbReference>
<evidence type="ECO:0000256" key="2">
    <source>
        <dbReference type="ARBA" id="ARBA00023004"/>
    </source>
</evidence>
<dbReference type="Gene3D" id="3.40.50.360">
    <property type="match status" value="1"/>
</dbReference>
<accession>A0A974GXE4</accession>
<dbReference type="GO" id="GO:0051536">
    <property type="term" value="F:iron-sulfur cluster binding"/>
    <property type="evidence" value="ECO:0007669"/>
    <property type="project" value="UniProtKB-KW"/>
</dbReference>
<dbReference type="InterPro" id="IPR017900">
    <property type="entry name" value="4Fe4S_Fe_S_CS"/>
</dbReference>
<dbReference type="InterPro" id="IPR017896">
    <property type="entry name" value="4Fe4S_Fe-S-bd"/>
</dbReference>
<comment type="caution">
    <text evidence="6">The sequence shown here is derived from an EMBL/GenBank/DDBJ whole genome shotgun (WGS) entry which is preliminary data.</text>
</comment>
<dbReference type="SUPFAM" id="SSF52218">
    <property type="entry name" value="Flavoproteins"/>
    <property type="match status" value="1"/>
</dbReference>
<dbReference type="SUPFAM" id="SSF54862">
    <property type="entry name" value="4Fe-4S ferredoxins"/>
    <property type="match status" value="1"/>
</dbReference>
<keyword evidence="1" id="KW-0479">Metal-binding</keyword>
<evidence type="ECO:0000313" key="7">
    <source>
        <dbReference type="Proteomes" id="UP000611629"/>
    </source>
</evidence>
<gene>
    <name evidence="6" type="ORF">HZF24_13335</name>
</gene>
<reference evidence="6" key="1">
    <citation type="submission" date="2020-07" db="EMBL/GenBank/DDBJ databases">
        <title>Genomic analysis of a strain of Sedimentibacter Hydroxybenzoicus DSM7310.</title>
        <authorList>
            <person name="Ma S."/>
        </authorList>
    </citation>
    <scope>NUCLEOTIDE SEQUENCE</scope>
    <source>
        <strain evidence="6">DSM 7310</strain>
    </source>
</reference>
<dbReference type="Proteomes" id="UP000611629">
    <property type="component" value="Unassembled WGS sequence"/>
</dbReference>
<dbReference type="PROSITE" id="PS50902">
    <property type="entry name" value="FLAVODOXIN_LIKE"/>
    <property type="match status" value="1"/>
</dbReference>
<dbReference type="InterPro" id="IPR047964">
    <property type="entry name" value="EFR1-like"/>
</dbReference>
<dbReference type="AlphaFoldDB" id="A0A974GXE4"/>
<dbReference type="InterPro" id="IPR008254">
    <property type="entry name" value="Flavodoxin/NO_synth"/>
</dbReference>
<proteinExistence type="predicted"/>
<evidence type="ECO:0000259" key="4">
    <source>
        <dbReference type="PROSITE" id="PS50902"/>
    </source>
</evidence>
<dbReference type="PROSITE" id="PS51379">
    <property type="entry name" value="4FE4S_FER_2"/>
    <property type="match status" value="2"/>
</dbReference>
<dbReference type="GO" id="GO:0016651">
    <property type="term" value="F:oxidoreductase activity, acting on NAD(P)H"/>
    <property type="evidence" value="ECO:0007669"/>
    <property type="project" value="UniProtKB-ARBA"/>
</dbReference>